<evidence type="ECO:0000256" key="24">
    <source>
        <dbReference type="ARBA" id="ARBA00048679"/>
    </source>
</evidence>
<dbReference type="HAMAP" id="MF_00419">
    <property type="entry name" value="PurL_1"/>
    <property type="match status" value="1"/>
</dbReference>
<dbReference type="FunFam" id="1.10.8.750:FF:000001">
    <property type="entry name" value="Putative phosphoribosylformylglycinamidine synthase"/>
    <property type="match status" value="1"/>
</dbReference>
<dbReference type="InterPro" id="IPR040707">
    <property type="entry name" value="FGAR-AT_N"/>
</dbReference>
<keyword evidence="6" id="KW-0723">Serine/threonine-protein kinase</keyword>
<evidence type="ECO:0000256" key="8">
    <source>
        <dbReference type="ARBA" id="ARBA00022614"/>
    </source>
</evidence>
<dbReference type="NCBIfam" id="NF003672">
    <property type="entry name" value="PRK05297.1"/>
    <property type="match status" value="1"/>
</dbReference>
<evidence type="ECO:0000256" key="25">
    <source>
        <dbReference type="ARBA" id="ARBA00052585"/>
    </source>
</evidence>
<dbReference type="SUPFAM" id="SSF55326">
    <property type="entry name" value="PurM N-terminal domain-like"/>
    <property type="match status" value="2"/>
</dbReference>
<dbReference type="Pfam" id="PF00560">
    <property type="entry name" value="LRR_1"/>
    <property type="match status" value="3"/>
</dbReference>
<evidence type="ECO:0000256" key="16">
    <source>
        <dbReference type="ARBA" id="ARBA00022840"/>
    </source>
</evidence>
<dbReference type="Pfam" id="PF18076">
    <property type="entry name" value="FGAR-AT_N"/>
    <property type="match status" value="1"/>
</dbReference>
<evidence type="ECO:0000256" key="15">
    <source>
        <dbReference type="ARBA" id="ARBA00022777"/>
    </source>
</evidence>
<dbReference type="OMA" id="WISSNMA"/>
<comment type="catalytic activity">
    <reaction evidence="25">
        <text>N(2)-formyl-N(1)-(5-phospho-beta-D-ribosyl)glycinamide + L-glutamine + ATP + H2O = 2-formamido-N(1)-(5-O-phospho-beta-D-ribosyl)acetamidine + L-glutamate + ADP + phosphate + H(+)</text>
        <dbReference type="Rhea" id="RHEA:17129"/>
        <dbReference type="ChEBI" id="CHEBI:15377"/>
        <dbReference type="ChEBI" id="CHEBI:15378"/>
        <dbReference type="ChEBI" id="CHEBI:29985"/>
        <dbReference type="ChEBI" id="CHEBI:30616"/>
        <dbReference type="ChEBI" id="CHEBI:43474"/>
        <dbReference type="ChEBI" id="CHEBI:58359"/>
        <dbReference type="ChEBI" id="CHEBI:147286"/>
        <dbReference type="ChEBI" id="CHEBI:147287"/>
        <dbReference type="ChEBI" id="CHEBI:456216"/>
        <dbReference type="EC" id="6.3.5.3"/>
    </reaction>
</comment>
<evidence type="ECO:0000256" key="26">
    <source>
        <dbReference type="SAM" id="SignalP"/>
    </source>
</evidence>
<dbReference type="GO" id="GO:0046872">
    <property type="term" value="F:metal ion binding"/>
    <property type="evidence" value="ECO:0007669"/>
    <property type="project" value="UniProtKB-KW"/>
</dbReference>
<keyword evidence="10" id="KW-0479">Metal-binding</keyword>
<evidence type="ECO:0000256" key="12">
    <source>
        <dbReference type="ARBA" id="ARBA00022737"/>
    </source>
</evidence>
<dbReference type="SUPFAM" id="SSF109736">
    <property type="entry name" value="FGAM synthase PurL, linker domain"/>
    <property type="match status" value="1"/>
</dbReference>
<evidence type="ECO:0000256" key="19">
    <source>
        <dbReference type="ARBA" id="ARBA00022989"/>
    </source>
</evidence>
<feature type="chain" id="PRO_5002361236" description="Formylglycinamide ribonucleotide amidotransferase" evidence="26">
    <location>
        <begin position="23"/>
        <end position="2861"/>
    </location>
</feature>
<dbReference type="FunFam" id="3.90.650.10:FF:000006">
    <property type="entry name" value="Phosphoribosylformylglycinamidine synthase, putative"/>
    <property type="match status" value="1"/>
</dbReference>
<dbReference type="InterPro" id="IPR036921">
    <property type="entry name" value="PurM-like_N_sf"/>
</dbReference>
<keyword evidence="12" id="KW-0677">Repeat</keyword>
<feature type="domain" description="Leucine-rich repeat-containing N-terminal plant-type" evidence="28">
    <location>
        <begin position="35"/>
        <end position="73"/>
    </location>
</feature>
<evidence type="ECO:0000256" key="6">
    <source>
        <dbReference type="ARBA" id="ARBA00022527"/>
    </source>
</evidence>
<dbReference type="PROSITE" id="PS51273">
    <property type="entry name" value="GATASE_TYPE_1"/>
    <property type="match status" value="1"/>
</dbReference>
<dbReference type="InterPro" id="IPR003591">
    <property type="entry name" value="Leu-rich_rpt_typical-subtyp"/>
</dbReference>
<keyword evidence="9" id="KW-0812">Transmembrane</keyword>
<dbReference type="GO" id="GO:0016020">
    <property type="term" value="C:membrane"/>
    <property type="evidence" value="ECO:0007669"/>
    <property type="project" value="UniProtKB-SubCell"/>
</dbReference>
<dbReference type="GO" id="GO:0005737">
    <property type="term" value="C:cytoplasm"/>
    <property type="evidence" value="ECO:0007669"/>
    <property type="project" value="TreeGrafter"/>
</dbReference>
<dbReference type="SMART" id="SM01211">
    <property type="entry name" value="GATase_5"/>
    <property type="match status" value="1"/>
</dbReference>
<keyword evidence="33" id="KW-1185">Reference proteome</keyword>
<dbReference type="SUPFAM" id="SSF52058">
    <property type="entry name" value="L domain-like"/>
    <property type="match status" value="4"/>
</dbReference>
<comment type="similarity">
    <text evidence="3">In the N-terminal section; belongs to the FGAMS family.</text>
</comment>
<dbReference type="Gene3D" id="3.30.1330.10">
    <property type="entry name" value="PurM-like, N-terminal domain"/>
    <property type="match status" value="2"/>
</dbReference>
<evidence type="ECO:0000256" key="10">
    <source>
        <dbReference type="ARBA" id="ARBA00022723"/>
    </source>
</evidence>
<accession>A0A0E0H8B5</accession>
<proteinExistence type="inferred from homology"/>
<dbReference type="Gene3D" id="3.40.50.880">
    <property type="match status" value="1"/>
</dbReference>
<dbReference type="PANTHER" id="PTHR10099:SF1">
    <property type="entry name" value="PHOSPHORIBOSYLFORMYLGLYCINAMIDINE SYNTHASE"/>
    <property type="match status" value="1"/>
</dbReference>
<evidence type="ECO:0000259" key="27">
    <source>
        <dbReference type="Pfam" id="PF02769"/>
    </source>
</evidence>
<dbReference type="PANTHER" id="PTHR10099">
    <property type="entry name" value="PHOSPHORIBOSYLFORMYLGLYCINAMIDINE SYNTHASE"/>
    <property type="match status" value="1"/>
</dbReference>
<dbReference type="CDD" id="cd01740">
    <property type="entry name" value="GATase1_FGAR_AT"/>
    <property type="match status" value="1"/>
</dbReference>
<dbReference type="InterPro" id="IPR036676">
    <property type="entry name" value="PurM-like_C_sf"/>
</dbReference>
<dbReference type="SUPFAM" id="SSF56042">
    <property type="entry name" value="PurM C-terminal domain-like"/>
    <property type="match status" value="2"/>
</dbReference>
<feature type="domain" description="FGAR-AT PurM N-terminal-like" evidence="31">
    <location>
        <begin position="1729"/>
        <end position="1882"/>
    </location>
</feature>
<evidence type="ECO:0000259" key="28">
    <source>
        <dbReference type="Pfam" id="PF08263"/>
    </source>
</evidence>
<dbReference type="CDD" id="cd02204">
    <property type="entry name" value="PurL_repeat2"/>
    <property type="match status" value="1"/>
</dbReference>
<dbReference type="Pfam" id="PF08263">
    <property type="entry name" value="LRRNT_2"/>
    <property type="match status" value="4"/>
</dbReference>
<dbReference type="UniPathway" id="UPA00074">
    <property type="reaction ID" value="UER00128"/>
</dbReference>
<dbReference type="FunFam" id="3.30.1330.10:FF:000007">
    <property type="entry name" value="Phosphoribosylformylglycinamidine synthase, putative"/>
    <property type="match status" value="1"/>
</dbReference>
<dbReference type="Gene3D" id="1.10.8.750">
    <property type="entry name" value="Phosphoribosylformylglycinamidine synthase, linker domain"/>
    <property type="match status" value="1"/>
</dbReference>
<evidence type="ECO:0000259" key="29">
    <source>
        <dbReference type="Pfam" id="PF18072"/>
    </source>
</evidence>
<dbReference type="InterPro" id="IPR001611">
    <property type="entry name" value="Leu-rich_rpt"/>
</dbReference>
<keyword evidence="18" id="KW-0315">Glutamine amidotransferase</keyword>
<dbReference type="CDD" id="cd02203">
    <property type="entry name" value="PurL_repeat1"/>
    <property type="match status" value="1"/>
</dbReference>
<feature type="domain" description="PurM-like C-terminal" evidence="27">
    <location>
        <begin position="1913"/>
        <end position="2043"/>
    </location>
</feature>
<dbReference type="FunFam" id="3.90.650.10:FF:000017">
    <property type="entry name" value="Probable phosphoribosylformylglycinamidine synthase, chloroplastic/mitochondrial"/>
    <property type="match status" value="1"/>
</dbReference>
<sequence>MDVKLLLLLLLSVLLLSAASMAKDDDEQQQKVQCHEDDEAALLAIDDALGNPYNLASWTRNTSCCDWYDVDCDQDSGRVVSLSVFQDTNLTGAIPDAIANLTHLRTLLLHHLPSLSGPIPDSLAALTDLTHLTISWTAVSGPVPSFLANLTSLTMLDLSFNSLTGLIPPSLAALTNLSAINLSRNRLSGPIPPGLFSNLQLQDDDDEVYLRLSHNNLSGSVPADLLAAANLALVDLSRNALTGDASAVFRRARYVDLSRNGFVFNMSGVEFAEETYYVDVSHNAIRGGIPAQVANLTNLQTFNVSYNKMCGAVPAMPRFDAYCYQHNKCLCGAPLATACRRYYLINTISYKNKMRAMVVVLVLAAAGAAAATTKKKECNAGDKAALLAIKKALGDPYHFASWTPDNLCCEWYDVTCDDTTDRVVGLSVFQDANLTGTIPDAVAGLTHLRTLTWHHLPQISGPIPPAIAKLNRLSLLIISWTAVSGPVPSFLGGLKSLTLLDLSFNSLTGAIPPSLAALPFLSGIDISRNRLTGPLPPALFSKLNTTQQGGAYLRLSRNNLTGGIPAEYGGVAFEVMDLSRNALSFDMTGLRLQEGVSSLDLSHNMLYGGVPAQVAGLSSLQDFNQGKERLRLYWMEMARAVVLLLLAVAALSCTSAAASGPSCHADDSAALLAVKAAFNNASFFEYWTPEFPCCDWYGVDCGDDYLPSDDRVINLAITPGTIPGDAIAGLTRLRDITFFKVPGITGPIPAALANISGLRVLTISHTAVSGPIPSFIGDKFTDLGILDLSFNSLTGAIPASLAKPPKLNSIDLSRNRLTGSIPRLLLSKAGQQAFLTMSHNNLTGRIPAEFGAVNFVQIDLSRNQLTGDASMLFGSGKKELVSAYLSRNALSFNMSQLQLPEELNFLDVSHNSIYGSIPAQMANMTDMQLLNVSYNRLCGVVPTGGNMPSFDAYCFQHNNDPWISSNMASPGEMSVSNPLRFQGFPCNLGKRNGFIAARSSGLRRSQQCFHRHLCWPGVRRASVPNVRLLPTPGALVSRGLDSSLVHKSDNASEAGVIQLYRIPYLQDSETIELLRQVQAKVSSNIVGIKTEQCFNIQLDNALASEKLATLQWLLAETYEPDKLQAQSFLEEEVARNPYSVIVEVGPRMTFSTAFSTNAVSICKSLSLMEVTRLERSRRYLLCLDPGYGPLDESQLNDFTALVHDRMTECVYPKKLTSFHSDVVPEPVRIVPVIERGREALEEINVKMGLAFDEQDIKYYTHLFRDDIKRNPTTVELFDIAQSNSEHSRHWFFNGKLVIDGETMPRTLFQLVKSPLKANPDNNSVIGFNDNSSAIKGYPANQLRPTVPGSTSPLSVMMRELDILFTAETHNFPCAVAPYPGAETGAGGRIRDTHATGKGSFVVASTAGYCVGNLRIEGAYAPWEDPSFSYPSNLASPLQILIDASDGASDYGNKFGEPLIQGFTRNFGTRLLNGERREWLKPIMFSGAIGQIDHAHISKGDPEIGMLLVKIGGPAYRIGMGGGAASSMVSGQNDAELDFNAVQRGDAEMAQKLYRVVRACAEMGESNPIISIHDQGAGGNCNVVKEIIYPKGAEIDIRSIVVGDHTLSVLEIWGAEYQEQDALLVKPESRSLLESLCERERVSMAVIGTINGCGKIVLIDSAAVEHAKLNGLPPPTPVEDLELEKVLGDMPQKTFEFKRVSVVSEPLDIARGVTIMDALKRVLSLPSVCSKRFLTTKVDRCVTGLVAQQQTVGPLQLPLADVAVIAQTYTDLTGGACAIGEQPTKGLLNPKAMARLAIGEALTNLVWAKVSSLSDVKASGNWMYAAKLDGEGADMYDAAVALADCMIQLGIAIDGGKDSLSMAAQCDGEVVKAPGNLVISAYVTCPDITLTVTPDLKLGKDGVLLHIDLSKGKRRLGGSALAQAFDQIGNDCPDIDDVLYLKKAFEAVQELLGERLISAGHDISDGGLIVSVLEMAFAGNCGVKLNIDSEDSSLLQALFAEELGLLLEVHLKDLSVVKQKLQAGGISANVIGKVTASPDIELVVDGRLHLKEKTSDLRDIWEETSFQLEGLQRLKSCVRLEKEGLKHRTSPSWSLSFTPKFTDEKLLTASSKPKVAILREEGSNGDREMAAAFYAAGFEPWDITMSDLLAGKSSLEDYRGIAFVGGFSYADVLDSAKGWAASIRFNQPLIQQFQNFYNRPDTFSLGVCNGCQLMALLGWVPGSDVGGSLGSGGDMSQPRFIHNESGRFECRFTSVSIGASPAIMFKGMEGSTMGIWSAHGEGRAFFPDENVLASVVKSNLAPVRYCDDANNITEVYPFNPNGSPLGIAALCSPDGRHLAMMPHPERCFMMWQYPWSPKDWQLEKSGPSPWLRMFQNARECCVTYRDLIDGHMMTEAWSYGLFWILKPCWFDALSKARRPQACNMLVQLLDAQQFAVLLLMNRIVEGRSRTRHLGQEDTNCRMRRLIVLFKAVGAKLLPSEQLANLITPSPSTYIYPHTHIVQDKLRQNRSEVEMVRAIGPLLLLAHVLVFVVSIAAAAAPVRRPRCDAGDRAALLAVKAAFNNASYFQSWTPDIACCHWYGVDCGGDDYDYDPTDGDRVLSLAIIRDDNVTGGIPGDAIARLTRLQELMFFKVPGVTGPIPAALATLTALRELTISRTALSGSIPSFIGDKFTALQSLDLSFNSLTGAIPASLAKPPKLISIDLSRNQLTGSIPRLLLSKAGQQAFLTLSHNNLSGRIPAAFGAVNFVQIDLSRNQLTGDASMLFGSGKKELGSVYLSRNALSFDMSELRLPERLSFLDVSHNAIRGGIPAQVVNLSNLQLLNVSYNRMCGEVPTGGNMARFDAYCFQHNKCLCGAPLAACH</sequence>
<dbReference type="Gramene" id="ONIVA05G00300.1">
    <property type="protein sequence ID" value="ONIVA05G00300.1"/>
    <property type="gene ID" value="ONIVA05G00300"/>
</dbReference>
<keyword evidence="16" id="KW-0067">ATP-binding</keyword>
<dbReference type="Pfam" id="PF13507">
    <property type="entry name" value="GATase_5"/>
    <property type="match status" value="1"/>
</dbReference>
<evidence type="ECO:0000256" key="17">
    <source>
        <dbReference type="ARBA" id="ARBA00022842"/>
    </source>
</evidence>
<protein>
    <recommendedName>
        <fullName evidence="22">Formylglycinamide ribonucleotide amidotransferase</fullName>
        <ecNumber evidence="4">2.7.11.1</ecNumber>
        <ecNumber evidence="5">6.3.5.3</ecNumber>
    </recommendedName>
    <alternativeName>
        <fullName evidence="21">Formylglycinamide ribotide amidotransferase</fullName>
    </alternativeName>
</protein>
<keyword evidence="11 26" id="KW-0732">Signal</keyword>
<dbReference type="GO" id="GO:0009653">
    <property type="term" value="P:anatomical structure morphogenesis"/>
    <property type="evidence" value="ECO:0007669"/>
    <property type="project" value="UniProtKB-ARBA"/>
</dbReference>
<keyword evidence="15" id="KW-0418">Kinase</keyword>
<feature type="domain" description="Leucine-rich repeat-containing N-terminal plant-type" evidence="28">
    <location>
        <begin position="380"/>
        <end position="417"/>
    </location>
</feature>
<organism evidence="32">
    <name type="scientific">Oryza nivara</name>
    <name type="common">Indian wild rice</name>
    <name type="synonym">Oryza sativa f. spontanea</name>
    <dbReference type="NCBI Taxonomy" id="4536"/>
    <lineage>
        <taxon>Eukaryota</taxon>
        <taxon>Viridiplantae</taxon>
        <taxon>Streptophyta</taxon>
        <taxon>Embryophyta</taxon>
        <taxon>Tracheophyta</taxon>
        <taxon>Spermatophyta</taxon>
        <taxon>Magnoliopsida</taxon>
        <taxon>Liliopsida</taxon>
        <taxon>Poales</taxon>
        <taxon>Poaceae</taxon>
        <taxon>BOP clade</taxon>
        <taxon>Oryzoideae</taxon>
        <taxon>Oryzeae</taxon>
        <taxon>Oryzinae</taxon>
        <taxon>Oryza</taxon>
    </lineage>
</organism>
<dbReference type="GO" id="GO:0006189">
    <property type="term" value="P:'de novo' IMP biosynthetic process"/>
    <property type="evidence" value="ECO:0007669"/>
    <property type="project" value="UniProtKB-UniPathway"/>
</dbReference>
<evidence type="ECO:0000256" key="1">
    <source>
        <dbReference type="ARBA" id="ARBA00004167"/>
    </source>
</evidence>
<dbReference type="InterPro" id="IPR041609">
    <property type="entry name" value="PurL_linker"/>
</dbReference>
<feature type="domain" description="Leucine-rich repeat-containing N-terminal plant-type" evidence="28">
    <location>
        <begin position="2548"/>
        <end position="2583"/>
    </location>
</feature>
<reference evidence="32" key="2">
    <citation type="submission" date="2018-04" db="EMBL/GenBank/DDBJ databases">
        <title>OnivRS2 (Oryza nivara Reference Sequence Version 2).</title>
        <authorList>
            <person name="Zhang J."/>
            <person name="Kudrna D."/>
            <person name="Lee S."/>
            <person name="Talag J."/>
            <person name="Rajasekar S."/>
            <person name="Welchert J."/>
            <person name="Hsing Y.-I."/>
            <person name="Wing R.A."/>
        </authorList>
    </citation>
    <scope>NUCLEOTIDE SEQUENCE [LARGE SCALE GENOMIC DNA]</scope>
    <source>
        <strain evidence="32">SL10</strain>
    </source>
</reference>
<dbReference type="SMART" id="SM00369">
    <property type="entry name" value="LRR_TYP"/>
    <property type="match status" value="5"/>
</dbReference>
<evidence type="ECO:0000256" key="20">
    <source>
        <dbReference type="ARBA" id="ARBA00023136"/>
    </source>
</evidence>
<evidence type="ECO:0000256" key="9">
    <source>
        <dbReference type="ARBA" id="ARBA00022692"/>
    </source>
</evidence>
<evidence type="ECO:0000256" key="21">
    <source>
        <dbReference type="ARBA" id="ARBA00029823"/>
    </source>
</evidence>
<keyword evidence="14" id="KW-0658">Purine biosynthesis</keyword>
<dbReference type="FunFam" id="3.80.10.10:FF:000095">
    <property type="entry name" value="LRR receptor-like serine/threonine-protein kinase GSO1"/>
    <property type="match status" value="3"/>
</dbReference>
<keyword evidence="6" id="KW-0808">Transferase</keyword>
<evidence type="ECO:0000313" key="33">
    <source>
        <dbReference type="Proteomes" id="UP000006591"/>
    </source>
</evidence>
<keyword evidence="8" id="KW-0433">Leucine-rich repeat</keyword>
<dbReference type="InterPro" id="IPR013210">
    <property type="entry name" value="LRR_N_plant-typ"/>
</dbReference>
<dbReference type="EC" id="6.3.5.3" evidence="5"/>
<evidence type="ECO:0000256" key="18">
    <source>
        <dbReference type="ARBA" id="ARBA00022962"/>
    </source>
</evidence>
<keyword evidence="20" id="KW-0472">Membrane</keyword>
<dbReference type="eggNOG" id="KOG1907">
    <property type="taxonomic scope" value="Eukaryota"/>
</dbReference>
<dbReference type="EnsemblPlants" id="ONIVA05G00300.1">
    <property type="protein sequence ID" value="ONIVA05G00300.1"/>
    <property type="gene ID" value="ONIVA05G00300"/>
</dbReference>
<dbReference type="SUPFAM" id="SSF52317">
    <property type="entry name" value="Class I glutamine amidotransferase-like"/>
    <property type="match status" value="1"/>
</dbReference>
<comment type="pathway">
    <text evidence="2">Purine metabolism; IMP biosynthesis via de novo pathway; 5-amino-1-(5-phospho-D-ribosyl)imidazole from N(2)-formyl-N(1)-(5-phospho-D-ribosyl)glycinamide: step 1/2.</text>
</comment>
<evidence type="ECO:0000313" key="32">
    <source>
        <dbReference type="EnsemblPlants" id="ONIVA05G00300.1"/>
    </source>
</evidence>
<dbReference type="GO" id="GO:0004642">
    <property type="term" value="F:phosphoribosylformylglycinamidine synthase activity"/>
    <property type="evidence" value="ECO:0007669"/>
    <property type="project" value="UniProtKB-EC"/>
</dbReference>
<comment type="subcellular location">
    <subcellularLocation>
        <location evidence="1">Membrane</location>
        <topology evidence="1">Single-pass membrane protein</topology>
    </subcellularLocation>
</comment>
<keyword evidence="19" id="KW-1133">Transmembrane helix</keyword>
<feature type="domain" description="Phosphoribosylformylglycinamidine synthase linker" evidence="29">
    <location>
        <begin position="1240"/>
        <end position="1289"/>
    </location>
</feature>
<dbReference type="InterPro" id="IPR055181">
    <property type="entry name" value="FGAR-AT_PurM_N-like"/>
</dbReference>
<evidence type="ECO:0000259" key="31">
    <source>
        <dbReference type="Pfam" id="PF22689"/>
    </source>
</evidence>
<evidence type="ECO:0000256" key="3">
    <source>
        <dbReference type="ARBA" id="ARBA00008608"/>
    </source>
</evidence>
<reference evidence="32" key="1">
    <citation type="submission" date="2015-04" db="UniProtKB">
        <authorList>
            <consortium name="EnsemblPlants"/>
        </authorList>
    </citation>
    <scope>IDENTIFICATION</scope>
    <source>
        <strain evidence="32">SL10</strain>
    </source>
</reference>
<keyword evidence="17" id="KW-0460">Magnesium</keyword>
<dbReference type="FunFam" id="3.30.1330.10:FF:000009">
    <property type="entry name" value="Probable phosphoribosylformylglycinamidine synthase"/>
    <property type="match status" value="1"/>
</dbReference>
<evidence type="ECO:0000256" key="23">
    <source>
        <dbReference type="ARBA" id="ARBA00047899"/>
    </source>
</evidence>
<keyword evidence="7" id="KW-0436">Ligase</keyword>
<comment type="catalytic activity">
    <reaction evidence="23">
        <text>L-threonyl-[protein] + ATP = O-phospho-L-threonyl-[protein] + ADP + H(+)</text>
        <dbReference type="Rhea" id="RHEA:46608"/>
        <dbReference type="Rhea" id="RHEA-COMP:11060"/>
        <dbReference type="Rhea" id="RHEA-COMP:11605"/>
        <dbReference type="ChEBI" id="CHEBI:15378"/>
        <dbReference type="ChEBI" id="CHEBI:30013"/>
        <dbReference type="ChEBI" id="CHEBI:30616"/>
        <dbReference type="ChEBI" id="CHEBI:61977"/>
        <dbReference type="ChEBI" id="CHEBI:456216"/>
        <dbReference type="EC" id="2.7.11.1"/>
    </reaction>
</comment>
<evidence type="ECO:0000256" key="2">
    <source>
        <dbReference type="ARBA" id="ARBA00004920"/>
    </source>
</evidence>
<dbReference type="GO" id="GO:0099402">
    <property type="term" value="P:plant organ development"/>
    <property type="evidence" value="ECO:0007669"/>
    <property type="project" value="UniProtKB-ARBA"/>
</dbReference>
<comment type="catalytic activity">
    <reaction evidence="24">
        <text>L-seryl-[protein] + ATP = O-phospho-L-seryl-[protein] + ADP + H(+)</text>
        <dbReference type="Rhea" id="RHEA:17989"/>
        <dbReference type="Rhea" id="RHEA-COMP:9863"/>
        <dbReference type="Rhea" id="RHEA-COMP:11604"/>
        <dbReference type="ChEBI" id="CHEBI:15378"/>
        <dbReference type="ChEBI" id="CHEBI:29999"/>
        <dbReference type="ChEBI" id="CHEBI:30616"/>
        <dbReference type="ChEBI" id="CHEBI:83421"/>
        <dbReference type="ChEBI" id="CHEBI:456216"/>
        <dbReference type="EC" id="2.7.11.1"/>
    </reaction>
</comment>
<dbReference type="Pfam" id="PF02769">
    <property type="entry name" value="AIRS_C"/>
    <property type="match status" value="2"/>
</dbReference>
<evidence type="ECO:0000256" key="5">
    <source>
        <dbReference type="ARBA" id="ARBA00012747"/>
    </source>
</evidence>
<dbReference type="FunFam" id="3.40.50.880:FF:000014">
    <property type="entry name" value="Phosphoribosylformylglycinamidine synthase, putative"/>
    <property type="match status" value="1"/>
</dbReference>
<dbReference type="Proteomes" id="UP000006591">
    <property type="component" value="Chromosome 5"/>
</dbReference>
<dbReference type="Pfam" id="PF22689">
    <property type="entry name" value="FGAR-AT_PurM_N-like"/>
    <property type="match status" value="1"/>
</dbReference>
<feature type="domain" description="Phosphoribosylformylglycinamidine synthase N-terminal" evidence="30">
    <location>
        <begin position="1092"/>
        <end position="1213"/>
    </location>
</feature>
<dbReference type="SUPFAM" id="SSF82697">
    <property type="entry name" value="PurS-like"/>
    <property type="match status" value="1"/>
</dbReference>
<dbReference type="FunFam" id="3.80.10.10:FF:000400">
    <property type="entry name" value="Nuclear pore complex protein NUP107"/>
    <property type="match status" value="1"/>
</dbReference>
<dbReference type="NCBIfam" id="TIGR01735">
    <property type="entry name" value="FGAM_synt"/>
    <property type="match status" value="1"/>
</dbReference>
<evidence type="ECO:0000256" key="4">
    <source>
        <dbReference type="ARBA" id="ARBA00012513"/>
    </source>
</evidence>
<dbReference type="STRING" id="4536.A0A0E0H8B5"/>
<dbReference type="HOGENOM" id="CLU_001031_1_0_1"/>
<evidence type="ECO:0000256" key="11">
    <source>
        <dbReference type="ARBA" id="ARBA00022729"/>
    </source>
</evidence>
<feature type="signal peptide" evidence="26">
    <location>
        <begin position="1"/>
        <end position="22"/>
    </location>
</feature>
<dbReference type="EC" id="2.7.11.1" evidence="4"/>
<dbReference type="Gene3D" id="3.90.650.10">
    <property type="entry name" value="PurM-like C-terminal domain"/>
    <property type="match status" value="2"/>
</dbReference>
<evidence type="ECO:0000256" key="14">
    <source>
        <dbReference type="ARBA" id="ARBA00022755"/>
    </source>
</evidence>
<dbReference type="InterPro" id="IPR032675">
    <property type="entry name" value="LRR_dom_sf"/>
</dbReference>
<dbReference type="InterPro" id="IPR010918">
    <property type="entry name" value="PurM-like_C_dom"/>
</dbReference>
<dbReference type="Pfam" id="PF18072">
    <property type="entry name" value="FGAR-AT_linker"/>
    <property type="match status" value="1"/>
</dbReference>
<dbReference type="InterPro" id="IPR010073">
    <property type="entry name" value="PurL_large"/>
</dbReference>
<dbReference type="InterPro" id="IPR036604">
    <property type="entry name" value="PurS-like_sf"/>
</dbReference>
<evidence type="ECO:0000256" key="22">
    <source>
        <dbReference type="ARBA" id="ARBA00032632"/>
    </source>
</evidence>
<dbReference type="GO" id="GO:0004674">
    <property type="term" value="F:protein serine/threonine kinase activity"/>
    <property type="evidence" value="ECO:0007669"/>
    <property type="project" value="UniProtKB-KW"/>
</dbReference>
<evidence type="ECO:0000256" key="7">
    <source>
        <dbReference type="ARBA" id="ARBA00022598"/>
    </source>
</evidence>
<dbReference type="InterPro" id="IPR029062">
    <property type="entry name" value="Class_I_gatase-like"/>
</dbReference>
<feature type="domain" description="Leucine-rich repeat-containing N-terminal plant-type" evidence="28">
    <location>
        <begin position="664"/>
        <end position="701"/>
    </location>
</feature>
<keyword evidence="13" id="KW-0547">Nucleotide-binding</keyword>
<evidence type="ECO:0000256" key="13">
    <source>
        <dbReference type="ARBA" id="ARBA00022741"/>
    </source>
</evidence>
<evidence type="ECO:0000259" key="30">
    <source>
        <dbReference type="Pfam" id="PF18076"/>
    </source>
</evidence>
<dbReference type="Gene3D" id="3.80.10.10">
    <property type="entry name" value="Ribonuclease Inhibitor"/>
    <property type="match status" value="4"/>
</dbReference>
<dbReference type="GO" id="GO:0005524">
    <property type="term" value="F:ATP binding"/>
    <property type="evidence" value="ECO:0007669"/>
    <property type="project" value="UniProtKB-KW"/>
</dbReference>
<feature type="domain" description="PurM-like C-terminal" evidence="27">
    <location>
        <begin position="1503"/>
        <end position="1658"/>
    </location>
</feature>
<name>A0A0E0H8B5_ORYNI</name>